<sequence>MEKEKPDYRIFGSYTRSLYNVFKKYDNNDRIQTCNLRKAFNELNLYPSYSQIQEMVHCAVEYGSPCDADFVTFGEFCVSVDELQHHYEIGAPVTLPKSVIRNKSGGVSVRRARKGMH</sequence>
<dbReference type="Proteomes" id="UP000076420">
    <property type="component" value="Unassembled WGS sequence"/>
</dbReference>
<accession>A0A2C9LCP8</accession>
<gene>
    <name evidence="1" type="primary">106065183</name>
</gene>
<dbReference type="EnsemblMetazoa" id="BGLB029713-RA">
    <property type="protein sequence ID" value="BGLB029713-PA"/>
    <property type="gene ID" value="BGLB029713"/>
</dbReference>
<protein>
    <recommendedName>
        <fullName evidence="3">EF-hand domain-containing protein</fullName>
    </recommendedName>
</protein>
<proteinExistence type="predicted"/>
<reference evidence="1" key="1">
    <citation type="submission" date="2020-05" db="UniProtKB">
        <authorList>
            <consortium name="EnsemblMetazoa"/>
        </authorList>
    </citation>
    <scope>IDENTIFICATION</scope>
    <source>
        <strain evidence="1">BB02</strain>
    </source>
</reference>
<evidence type="ECO:0000313" key="2">
    <source>
        <dbReference type="Proteomes" id="UP000076420"/>
    </source>
</evidence>
<dbReference type="VEuPathDB" id="VectorBase:BGLAX_038818"/>
<dbReference type="VEuPathDB" id="VectorBase:BGLB029713"/>
<dbReference type="GO" id="GO:0005886">
    <property type="term" value="C:plasma membrane"/>
    <property type="evidence" value="ECO:0007669"/>
    <property type="project" value="TreeGrafter"/>
</dbReference>
<dbReference type="PANTHER" id="PTHR36300">
    <property type="entry name" value="RAW, ISOFORM A"/>
    <property type="match status" value="1"/>
</dbReference>
<evidence type="ECO:0008006" key="3">
    <source>
        <dbReference type="Google" id="ProtNLM"/>
    </source>
</evidence>
<organism evidence="1 2">
    <name type="scientific">Biomphalaria glabrata</name>
    <name type="common">Bloodfluke planorb</name>
    <name type="synonym">Freshwater snail</name>
    <dbReference type="NCBI Taxonomy" id="6526"/>
    <lineage>
        <taxon>Eukaryota</taxon>
        <taxon>Metazoa</taxon>
        <taxon>Spiralia</taxon>
        <taxon>Lophotrochozoa</taxon>
        <taxon>Mollusca</taxon>
        <taxon>Gastropoda</taxon>
        <taxon>Heterobranchia</taxon>
        <taxon>Euthyneura</taxon>
        <taxon>Panpulmonata</taxon>
        <taxon>Hygrophila</taxon>
        <taxon>Lymnaeoidea</taxon>
        <taxon>Planorbidae</taxon>
        <taxon>Biomphalaria</taxon>
    </lineage>
</organism>
<dbReference type="SUPFAM" id="SSF47473">
    <property type="entry name" value="EF-hand"/>
    <property type="match status" value="1"/>
</dbReference>
<dbReference type="PANTHER" id="PTHR36300:SF1">
    <property type="entry name" value="RAW, ISOFORM A"/>
    <property type="match status" value="1"/>
</dbReference>
<dbReference type="AlphaFoldDB" id="A0A2C9LCP8"/>
<name>A0A2C9LCP8_BIOGL</name>
<evidence type="ECO:0000313" key="1">
    <source>
        <dbReference type="EnsemblMetazoa" id="BGLB029713-PA"/>
    </source>
</evidence>
<dbReference type="InterPro" id="IPR011992">
    <property type="entry name" value="EF-hand-dom_pair"/>
</dbReference>